<keyword evidence="1" id="KW-0812">Transmembrane</keyword>
<evidence type="ECO:0000313" key="2">
    <source>
        <dbReference type="EMBL" id="MEA5446656.1"/>
    </source>
</evidence>
<dbReference type="EMBL" id="JAYGII010000046">
    <property type="protein sequence ID" value="MEA5446656.1"/>
    <property type="molecule type" value="Genomic_DNA"/>
</dbReference>
<evidence type="ECO:0000313" key="3">
    <source>
        <dbReference type="Proteomes" id="UP001302316"/>
    </source>
</evidence>
<name>A0AAP6JGD9_9GAMM</name>
<dbReference type="InterPro" id="IPR021521">
    <property type="entry name" value="DUF3185"/>
</dbReference>
<protein>
    <submittedName>
        <fullName evidence="2">DUF3185 family protein</fullName>
    </submittedName>
</protein>
<keyword evidence="1" id="KW-1133">Transmembrane helix</keyword>
<comment type="caution">
    <text evidence="2">The sequence shown here is derived from an EMBL/GenBank/DDBJ whole genome shotgun (WGS) entry which is preliminary data.</text>
</comment>
<reference evidence="2 3" key="1">
    <citation type="submission" date="2023-12" db="EMBL/GenBank/DDBJ databases">
        <title>Whole-genome sequencing of halo(alkali)philic microorganisms from hypersaline lakes.</title>
        <authorList>
            <person name="Sorokin D.Y."/>
            <person name="Merkel A.Y."/>
            <person name="Messina E."/>
            <person name="Yakimov M."/>
        </authorList>
    </citation>
    <scope>NUCLEOTIDE SEQUENCE [LARGE SCALE GENOMIC DNA]</scope>
    <source>
        <strain evidence="2 3">AB-CW1</strain>
    </source>
</reference>
<gene>
    <name evidence="2" type="ORF">VCB98_12585</name>
</gene>
<feature type="transmembrane region" description="Helical" evidence="1">
    <location>
        <begin position="46"/>
        <end position="67"/>
    </location>
</feature>
<keyword evidence="1" id="KW-0472">Membrane</keyword>
<dbReference type="Proteomes" id="UP001302316">
    <property type="component" value="Unassembled WGS sequence"/>
</dbReference>
<dbReference type="Pfam" id="PF11381">
    <property type="entry name" value="DUF3185"/>
    <property type="match status" value="1"/>
</dbReference>
<evidence type="ECO:0000256" key="1">
    <source>
        <dbReference type="SAM" id="Phobius"/>
    </source>
</evidence>
<sequence>MNINLLLGIVLLVVGAVLLYFGYTASQSLGEQVHETFTGRFTESTTWYFIFGIASAIGGLVLVTFGVRS</sequence>
<proteinExistence type="predicted"/>
<organism evidence="2 3">
    <name type="scientific">Natronospira elongata</name>
    <dbReference type="NCBI Taxonomy" id="3110268"/>
    <lineage>
        <taxon>Bacteria</taxon>
        <taxon>Pseudomonadati</taxon>
        <taxon>Pseudomonadota</taxon>
        <taxon>Gammaproteobacteria</taxon>
        <taxon>Natronospirales</taxon>
        <taxon>Natronospiraceae</taxon>
        <taxon>Natronospira</taxon>
    </lineage>
</organism>
<accession>A0AAP6JGD9</accession>
<keyword evidence="3" id="KW-1185">Reference proteome</keyword>
<dbReference type="AlphaFoldDB" id="A0AAP6JGD9"/>